<evidence type="ECO:0000313" key="2">
    <source>
        <dbReference type="EMBL" id="HIS76500.1"/>
    </source>
</evidence>
<dbReference type="GO" id="GO:0004853">
    <property type="term" value="F:uroporphyrinogen decarboxylase activity"/>
    <property type="evidence" value="ECO:0007669"/>
    <property type="project" value="InterPro"/>
</dbReference>
<dbReference type="AlphaFoldDB" id="A0A9D1FNM5"/>
<dbReference type="GO" id="GO:0006779">
    <property type="term" value="P:porphyrin-containing compound biosynthetic process"/>
    <property type="evidence" value="ECO:0007669"/>
    <property type="project" value="InterPro"/>
</dbReference>
<name>A0A9D1FNM5_9FIRM</name>
<organism evidence="2 3">
    <name type="scientific">Candidatus Merdivicinus excrementipullorum</name>
    <dbReference type="NCBI Taxonomy" id="2840867"/>
    <lineage>
        <taxon>Bacteria</taxon>
        <taxon>Bacillati</taxon>
        <taxon>Bacillota</taxon>
        <taxon>Clostridia</taxon>
        <taxon>Eubacteriales</taxon>
        <taxon>Oscillospiraceae</taxon>
        <taxon>Oscillospiraceae incertae sedis</taxon>
        <taxon>Candidatus Merdivicinus</taxon>
    </lineage>
</organism>
<dbReference type="Gene3D" id="3.20.20.210">
    <property type="match status" value="1"/>
</dbReference>
<accession>A0A9D1FNM5</accession>
<protein>
    <recommendedName>
        <fullName evidence="1">Uroporphyrinogen decarboxylase (URO-D) domain-containing protein</fullName>
    </recommendedName>
</protein>
<evidence type="ECO:0000259" key="1">
    <source>
        <dbReference type="Pfam" id="PF01208"/>
    </source>
</evidence>
<reference evidence="2" key="2">
    <citation type="journal article" date="2021" name="PeerJ">
        <title>Extensive microbial diversity within the chicken gut microbiome revealed by metagenomics and culture.</title>
        <authorList>
            <person name="Gilroy R."/>
            <person name="Ravi A."/>
            <person name="Getino M."/>
            <person name="Pursley I."/>
            <person name="Horton D.L."/>
            <person name="Alikhan N.F."/>
            <person name="Baker D."/>
            <person name="Gharbi K."/>
            <person name="Hall N."/>
            <person name="Watson M."/>
            <person name="Adriaenssens E.M."/>
            <person name="Foster-Nyarko E."/>
            <person name="Jarju S."/>
            <person name="Secka A."/>
            <person name="Antonio M."/>
            <person name="Oren A."/>
            <person name="Chaudhuri R.R."/>
            <person name="La Ragione R."/>
            <person name="Hildebrand F."/>
            <person name="Pallen M.J."/>
        </authorList>
    </citation>
    <scope>NUCLEOTIDE SEQUENCE</scope>
    <source>
        <strain evidence="2">CHK199-13235</strain>
    </source>
</reference>
<evidence type="ECO:0000313" key="3">
    <source>
        <dbReference type="Proteomes" id="UP000824002"/>
    </source>
</evidence>
<gene>
    <name evidence="2" type="ORF">IAB51_06770</name>
</gene>
<dbReference type="Proteomes" id="UP000824002">
    <property type="component" value="Unassembled WGS sequence"/>
</dbReference>
<dbReference type="EMBL" id="DVJP01000044">
    <property type="protein sequence ID" value="HIS76500.1"/>
    <property type="molecule type" value="Genomic_DNA"/>
</dbReference>
<feature type="domain" description="Uroporphyrinogen decarboxylase (URO-D)" evidence="1">
    <location>
        <begin position="149"/>
        <end position="369"/>
    </location>
</feature>
<dbReference type="InterPro" id="IPR038071">
    <property type="entry name" value="UROD/MetE-like_sf"/>
</dbReference>
<reference evidence="2" key="1">
    <citation type="submission" date="2020-10" db="EMBL/GenBank/DDBJ databases">
        <authorList>
            <person name="Gilroy R."/>
        </authorList>
    </citation>
    <scope>NUCLEOTIDE SEQUENCE</scope>
    <source>
        <strain evidence="2">CHK199-13235</strain>
    </source>
</reference>
<comment type="caution">
    <text evidence="2">The sequence shown here is derived from an EMBL/GenBank/DDBJ whole genome shotgun (WGS) entry which is preliminary data.</text>
</comment>
<dbReference type="SUPFAM" id="SSF51726">
    <property type="entry name" value="UROD/MetE-like"/>
    <property type="match status" value="1"/>
</dbReference>
<dbReference type="Pfam" id="PF01208">
    <property type="entry name" value="URO-D"/>
    <property type="match status" value="1"/>
</dbReference>
<sequence>MTFRDTIQAALHYEPYDKLPVVSFGYWAETVHKWADEGHITREEAEDYCRSGDNGSGDRSIMKKLGFDFNWNSCVGAACDLFPRFEEKVLETHADGSQVIRDSGGLIVMVKPGVVSIPAEIGTSLTDRKVWEEEYLPRLKFSMDRINQKALEALKDDTNRDLPIGIHCGSLVGTMRNLLGVEQFSYLIADDFDLYLEIIDAMDTLCYDCVKAMLDTGAKFDYGHFWEDICFKNGPLMVPAMFDEYVGPHYKKITSLLNQHGVDIVSVDCDGCIDRLIPTWLANGVNTMFPIEVGTWNASIAPWREQYGKELRGVGGMNKTVFARDYKAVDEEVERLRRLIELGGYIPCPDHRIAPDAKFENVQYYCDKMQNLKL</sequence>
<dbReference type="InterPro" id="IPR000257">
    <property type="entry name" value="Uroporphyrinogen_deCOase"/>
</dbReference>
<proteinExistence type="predicted"/>